<gene>
    <name evidence="2" type="ORF">HDK90DRAFT_58964</name>
</gene>
<reference evidence="2 3" key="1">
    <citation type="submission" date="2024-04" db="EMBL/GenBank/DDBJ databases">
        <title>Phyllosticta paracitricarpa is synonymous to the EU quarantine fungus P. citricarpa based on phylogenomic analyses.</title>
        <authorList>
            <consortium name="Lawrence Berkeley National Laboratory"/>
            <person name="Van Ingen-Buijs V.A."/>
            <person name="Van Westerhoven A.C."/>
            <person name="Haridas S."/>
            <person name="Skiadas P."/>
            <person name="Martin F."/>
            <person name="Groenewald J.Z."/>
            <person name="Crous P.W."/>
            <person name="Seidl M.F."/>
        </authorList>
    </citation>
    <scope>NUCLEOTIDE SEQUENCE [LARGE SCALE GENOMIC DNA]</scope>
    <source>
        <strain evidence="2 3">CBS 123374</strain>
    </source>
</reference>
<keyword evidence="1" id="KW-1133">Transmembrane helix</keyword>
<organism evidence="2 3">
    <name type="scientific">Phyllosticta capitalensis</name>
    <dbReference type="NCBI Taxonomy" id="121624"/>
    <lineage>
        <taxon>Eukaryota</taxon>
        <taxon>Fungi</taxon>
        <taxon>Dikarya</taxon>
        <taxon>Ascomycota</taxon>
        <taxon>Pezizomycotina</taxon>
        <taxon>Dothideomycetes</taxon>
        <taxon>Dothideomycetes incertae sedis</taxon>
        <taxon>Botryosphaeriales</taxon>
        <taxon>Phyllostictaceae</taxon>
        <taxon>Phyllosticta</taxon>
    </lineage>
</organism>
<protein>
    <submittedName>
        <fullName evidence="2">Uncharacterized protein</fullName>
    </submittedName>
</protein>
<feature type="transmembrane region" description="Helical" evidence="1">
    <location>
        <begin position="71"/>
        <end position="93"/>
    </location>
</feature>
<evidence type="ECO:0000313" key="3">
    <source>
        <dbReference type="Proteomes" id="UP001492380"/>
    </source>
</evidence>
<keyword evidence="1" id="KW-0472">Membrane</keyword>
<dbReference type="Proteomes" id="UP001492380">
    <property type="component" value="Unassembled WGS sequence"/>
</dbReference>
<sequence length="157" mass="17010">MPSVKASRSPRNALLETCYGHQQQQRPDLQPGGNKRVQLGCRPGAIRELFPPRGSPSIKTNLLSSCHFLDTPYLCFALLCFAVACLLDLLLLVCRLSAPAVVSFAASSAVSTLHRAAWTTASTAWCQSHDTLSFFRLSWPCICFAATANVATVALQN</sequence>
<evidence type="ECO:0000256" key="1">
    <source>
        <dbReference type="SAM" id="Phobius"/>
    </source>
</evidence>
<feature type="transmembrane region" description="Helical" evidence="1">
    <location>
        <begin position="100"/>
        <end position="117"/>
    </location>
</feature>
<name>A0ABR1YGF0_9PEZI</name>
<evidence type="ECO:0000313" key="2">
    <source>
        <dbReference type="EMBL" id="KAK8227399.1"/>
    </source>
</evidence>
<dbReference type="EMBL" id="JBBWRZ010000010">
    <property type="protein sequence ID" value="KAK8227399.1"/>
    <property type="molecule type" value="Genomic_DNA"/>
</dbReference>
<keyword evidence="1" id="KW-0812">Transmembrane</keyword>
<proteinExistence type="predicted"/>
<keyword evidence="3" id="KW-1185">Reference proteome</keyword>
<feature type="transmembrane region" description="Helical" evidence="1">
    <location>
        <begin position="137"/>
        <end position="155"/>
    </location>
</feature>
<comment type="caution">
    <text evidence="2">The sequence shown here is derived from an EMBL/GenBank/DDBJ whole genome shotgun (WGS) entry which is preliminary data.</text>
</comment>
<accession>A0ABR1YGF0</accession>